<evidence type="ECO:0000313" key="3">
    <source>
        <dbReference type="EMBL" id="UYP45837.1"/>
    </source>
</evidence>
<accession>A0ABY6HSK3</accession>
<dbReference type="SUPFAM" id="SSF103657">
    <property type="entry name" value="BAR/IMD domain-like"/>
    <property type="match status" value="2"/>
</dbReference>
<evidence type="ECO:0000256" key="2">
    <source>
        <dbReference type="SAM" id="MobiDB-lite"/>
    </source>
</evidence>
<reference evidence="3" key="1">
    <citation type="submission" date="2022-09" db="EMBL/GenBank/DDBJ databases">
        <title>Actin cytoskeleton and complex cell architecture in an #Asgard archaeon.</title>
        <authorList>
            <person name="Ponce Toledo R.I."/>
            <person name="Schleper C."/>
            <person name="Rodrigues Oliveira T."/>
            <person name="Wollweber F."/>
            <person name="Xu J."/>
            <person name="Rittmann S."/>
            <person name="Klingl A."/>
            <person name="Pilhofer M."/>
        </authorList>
    </citation>
    <scope>NUCLEOTIDE SEQUENCE</scope>
    <source>
        <strain evidence="3">B-35</strain>
    </source>
</reference>
<gene>
    <name evidence="3" type="ORF">NEF87_002122</name>
</gene>
<feature type="compositionally biased region" description="Basic residues" evidence="2">
    <location>
        <begin position="504"/>
        <end position="530"/>
    </location>
</feature>
<sequence length="530" mass="60451">MNILQKIQEQFLVIKDRFSNVHLKLEDIVDANNQMLKSHLKLCKESNEGIIALKIFGEHESPGLKQAFINLSDALKSIEVSRTAMVTMLETSFVDPIKELAHLQREVYKAETLTGTAQTALEKSQEKLKAKKEKPRDGLEEAKLEKLDLSIKNAEDGVKESEELLSTRKKNESMLKIKLAKNKLENMKRTLTLLVQEYKKLHSIGINSLTDTKDFVDKINIQKESTSAILYPIPRLNTEDYVEGMKILRNTVKNVGSRLEKVRKENVQLLDAHLLLQVETRKAITLFKEFAKEETPGIQNAIENFAEGLETIESNREAFVKQMRFEFIQPIDNTIKEKETLLEQLEKTLENYKDHKKWEGILQKIRGKEANNLKPGELEEAKENVARLDKITNHEHNILTQNTHLFTVSKIEACKNSLTSILERNLKFHDQAFNIIANTEILAKDIEIKKEFNSVDLRSKPVEKTVKPEKKVPAPVKKTPAPKKTEEKPVKKTESAPKPAAAKPTKKSSKKSSKKTIKKSTPKKSTPKKS</sequence>
<keyword evidence="1" id="KW-0175">Coiled coil</keyword>
<dbReference type="EMBL" id="CP104013">
    <property type="protein sequence ID" value="UYP45837.1"/>
    <property type="molecule type" value="Genomic_DNA"/>
</dbReference>
<feature type="compositionally biased region" description="Basic and acidic residues" evidence="2">
    <location>
        <begin position="463"/>
        <end position="472"/>
    </location>
</feature>
<dbReference type="Gene3D" id="1.20.1270.60">
    <property type="entry name" value="Arfaptin homology (AH) domain/BAR domain"/>
    <property type="match status" value="2"/>
</dbReference>
<organism evidence="3 4">
    <name type="scientific">Candidatus Lokiarchaeum ossiferum</name>
    <dbReference type="NCBI Taxonomy" id="2951803"/>
    <lineage>
        <taxon>Archaea</taxon>
        <taxon>Promethearchaeati</taxon>
        <taxon>Promethearchaeota</taxon>
        <taxon>Promethearchaeia</taxon>
        <taxon>Promethearchaeales</taxon>
        <taxon>Promethearchaeaceae</taxon>
        <taxon>Candidatus Lokiarchaeum</taxon>
    </lineage>
</organism>
<dbReference type="InterPro" id="IPR027267">
    <property type="entry name" value="AH/BAR_dom_sf"/>
</dbReference>
<proteinExistence type="predicted"/>
<dbReference type="Proteomes" id="UP001208689">
    <property type="component" value="Chromosome"/>
</dbReference>
<feature type="coiled-coil region" evidence="1">
    <location>
        <begin position="144"/>
        <end position="201"/>
    </location>
</feature>
<feature type="compositionally biased region" description="Basic and acidic residues" evidence="2">
    <location>
        <begin position="483"/>
        <end position="495"/>
    </location>
</feature>
<feature type="region of interest" description="Disordered" evidence="2">
    <location>
        <begin position="119"/>
        <end position="139"/>
    </location>
</feature>
<feature type="region of interest" description="Disordered" evidence="2">
    <location>
        <begin position="463"/>
        <end position="530"/>
    </location>
</feature>
<evidence type="ECO:0000313" key="4">
    <source>
        <dbReference type="Proteomes" id="UP001208689"/>
    </source>
</evidence>
<protein>
    <submittedName>
        <fullName evidence="3">Uncharacterized protein</fullName>
    </submittedName>
</protein>
<feature type="compositionally biased region" description="Basic and acidic residues" evidence="2">
    <location>
        <begin position="123"/>
        <end position="139"/>
    </location>
</feature>
<keyword evidence="4" id="KW-1185">Reference proteome</keyword>
<evidence type="ECO:0000256" key="1">
    <source>
        <dbReference type="SAM" id="Coils"/>
    </source>
</evidence>
<name>A0ABY6HSK3_9ARCH</name>